<comment type="caution">
    <text evidence="6">The sequence shown here is derived from an EMBL/GenBank/DDBJ whole genome shotgun (WGS) entry which is preliminary data.</text>
</comment>
<protein>
    <submittedName>
        <fullName evidence="6">GFA family protein</fullName>
    </submittedName>
</protein>
<dbReference type="InterPro" id="IPR006913">
    <property type="entry name" value="CENP-V/GFA"/>
</dbReference>
<feature type="domain" description="CENP-V/GFA" evidence="5">
    <location>
        <begin position="9"/>
        <end position="127"/>
    </location>
</feature>
<evidence type="ECO:0000259" key="5">
    <source>
        <dbReference type="PROSITE" id="PS51891"/>
    </source>
</evidence>
<keyword evidence="7" id="KW-1185">Reference proteome</keyword>
<evidence type="ECO:0000256" key="2">
    <source>
        <dbReference type="ARBA" id="ARBA00022723"/>
    </source>
</evidence>
<dbReference type="InterPro" id="IPR011057">
    <property type="entry name" value="Mss4-like_sf"/>
</dbReference>
<keyword evidence="2" id="KW-0479">Metal-binding</keyword>
<evidence type="ECO:0000256" key="3">
    <source>
        <dbReference type="ARBA" id="ARBA00022833"/>
    </source>
</evidence>
<dbReference type="Pfam" id="PF04828">
    <property type="entry name" value="GFA"/>
    <property type="match status" value="1"/>
</dbReference>
<dbReference type="PANTHER" id="PTHR33337">
    <property type="entry name" value="GFA DOMAIN-CONTAINING PROTEIN"/>
    <property type="match status" value="1"/>
</dbReference>
<dbReference type="Gene3D" id="3.90.1590.10">
    <property type="entry name" value="glutathione-dependent formaldehyde- activating enzyme (gfa)"/>
    <property type="match status" value="1"/>
</dbReference>
<dbReference type="PANTHER" id="PTHR33337:SF40">
    <property type="entry name" value="CENP-V_GFA DOMAIN-CONTAINING PROTEIN-RELATED"/>
    <property type="match status" value="1"/>
</dbReference>
<keyword evidence="4" id="KW-0456">Lyase</keyword>
<sequence length="141" mass="14879">MASSSDKVTHGNCLCGAIEIKATGDFKASVACSCKNCQSCSGSAFSVNFAYPKDTVTIAKGLDDVRTYEDKNTDSGKTVLRRFCGRCGSAIYSEAEAGIFVKAPMMEGGLDVQPAAHVFARNLPGWAQSANTGNKMQASFE</sequence>
<gene>
    <name evidence="6" type="ORF">PGQ11_008950</name>
</gene>
<name>A0ABR2IHP5_9PEZI</name>
<proteinExistence type="inferred from homology"/>
<dbReference type="EMBL" id="JAPCWZ010000005">
    <property type="protein sequence ID" value="KAK8862715.1"/>
    <property type="molecule type" value="Genomic_DNA"/>
</dbReference>
<reference evidence="6 7" key="1">
    <citation type="journal article" date="2024" name="IMA Fungus">
        <title>Apiospora arundinis, a panoply of carbohydrate-active enzymes and secondary metabolites.</title>
        <authorList>
            <person name="Sorensen T."/>
            <person name="Petersen C."/>
            <person name="Muurmann A.T."/>
            <person name="Christiansen J.V."/>
            <person name="Brundto M.L."/>
            <person name="Overgaard C.K."/>
            <person name="Boysen A.T."/>
            <person name="Wollenberg R.D."/>
            <person name="Larsen T.O."/>
            <person name="Sorensen J.L."/>
            <person name="Nielsen K.L."/>
            <person name="Sondergaard T.E."/>
        </authorList>
    </citation>
    <scope>NUCLEOTIDE SEQUENCE [LARGE SCALE GENOMIC DNA]</scope>
    <source>
        <strain evidence="6 7">AAU 773</strain>
    </source>
</reference>
<dbReference type="Proteomes" id="UP001390339">
    <property type="component" value="Unassembled WGS sequence"/>
</dbReference>
<accession>A0ABR2IHP5</accession>
<organism evidence="6 7">
    <name type="scientific">Apiospora arundinis</name>
    <dbReference type="NCBI Taxonomy" id="335852"/>
    <lineage>
        <taxon>Eukaryota</taxon>
        <taxon>Fungi</taxon>
        <taxon>Dikarya</taxon>
        <taxon>Ascomycota</taxon>
        <taxon>Pezizomycotina</taxon>
        <taxon>Sordariomycetes</taxon>
        <taxon>Xylariomycetidae</taxon>
        <taxon>Amphisphaeriales</taxon>
        <taxon>Apiosporaceae</taxon>
        <taxon>Apiospora</taxon>
    </lineage>
</organism>
<comment type="similarity">
    <text evidence="1">Belongs to the Gfa family.</text>
</comment>
<evidence type="ECO:0000313" key="7">
    <source>
        <dbReference type="Proteomes" id="UP001390339"/>
    </source>
</evidence>
<evidence type="ECO:0000256" key="1">
    <source>
        <dbReference type="ARBA" id="ARBA00005495"/>
    </source>
</evidence>
<dbReference type="SUPFAM" id="SSF51316">
    <property type="entry name" value="Mss4-like"/>
    <property type="match status" value="1"/>
</dbReference>
<dbReference type="PROSITE" id="PS51891">
    <property type="entry name" value="CENP_V_GFA"/>
    <property type="match status" value="1"/>
</dbReference>
<keyword evidence="3" id="KW-0862">Zinc</keyword>
<evidence type="ECO:0000313" key="6">
    <source>
        <dbReference type="EMBL" id="KAK8862715.1"/>
    </source>
</evidence>
<evidence type="ECO:0000256" key="4">
    <source>
        <dbReference type="ARBA" id="ARBA00023239"/>
    </source>
</evidence>